<dbReference type="Pfam" id="PF02372">
    <property type="entry name" value="IL15"/>
    <property type="match status" value="1"/>
</dbReference>
<dbReference type="GO" id="GO:0002639">
    <property type="term" value="P:positive regulation of immunoglobulin production"/>
    <property type="evidence" value="ECO:0007669"/>
    <property type="project" value="Ensembl"/>
</dbReference>
<dbReference type="GO" id="GO:0005134">
    <property type="term" value="F:interleukin-2 receptor binding"/>
    <property type="evidence" value="ECO:0007669"/>
    <property type="project" value="Ensembl"/>
</dbReference>
<evidence type="ECO:0000256" key="3">
    <source>
        <dbReference type="ARBA" id="ARBA00022514"/>
    </source>
</evidence>
<dbReference type="GO" id="GO:0048469">
    <property type="term" value="P:cell maturation"/>
    <property type="evidence" value="ECO:0007669"/>
    <property type="project" value="Ensembl"/>
</dbReference>
<gene>
    <name evidence="10" type="primary">IL21</name>
</gene>
<dbReference type="Proteomes" id="UP000694412">
    <property type="component" value="Chromosome 4"/>
</dbReference>
<dbReference type="GO" id="GO:0042267">
    <property type="term" value="P:natural killer cell mediated cytotoxicity"/>
    <property type="evidence" value="ECO:0007669"/>
    <property type="project" value="Ensembl"/>
</dbReference>
<evidence type="ECO:0000256" key="4">
    <source>
        <dbReference type="ARBA" id="ARBA00022525"/>
    </source>
</evidence>
<dbReference type="GO" id="GO:0002729">
    <property type="term" value="P:positive regulation of natural killer cell cytokine production"/>
    <property type="evidence" value="ECO:0007669"/>
    <property type="project" value="Ensembl"/>
</dbReference>
<reference evidence="10" key="1">
    <citation type="submission" date="2015-11" db="EMBL/GenBank/DDBJ databases">
        <authorList>
            <consortium name="International Coturnix japonica Genome Analysis Consortium"/>
            <person name="Warren W."/>
            <person name="Burt D.W."/>
            <person name="Antin P.B."/>
            <person name="Lanford R."/>
            <person name="Gros J."/>
            <person name="Wilson R.K."/>
        </authorList>
    </citation>
    <scope>NUCLEOTIDE SEQUENCE [LARGE SCALE GENOMIC DNA]</scope>
</reference>
<dbReference type="GO" id="GO:0032825">
    <property type="term" value="P:positive regulation of natural killer cell differentiation"/>
    <property type="evidence" value="ECO:0007669"/>
    <property type="project" value="Ensembl"/>
</dbReference>
<comment type="subcellular location">
    <subcellularLocation>
        <location evidence="1">Secreted</location>
    </subcellularLocation>
</comment>
<dbReference type="Gene3D" id="1.20.1250.70">
    <property type="entry name" value="Interleukin-15/Interleukin-21"/>
    <property type="match status" value="1"/>
</dbReference>
<evidence type="ECO:0000256" key="7">
    <source>
        <dbReference type="ARBA" id="ARBA00045924"/>
    </source>
</evidence>
<organism evidence="10 11">
    <name type="scientific">Coturnix japonica</name>
    <name type="common">Japanese quail</name>
    <name type="synonym">Coturnix coturnix japonica</name>
    <dbReference type="NCBI Taxonomy" id="93934"/>
    <lineage>
        <taxon>Eukaryota</taxon>
        <taxon>Metazoa</taxon>
        <taxon>Chordata</taxon>
        <taxon>Craniata</taxon>
        <taxon>Vertebrata</taxon>
        <taxon>Euteleostomi</taxon>
        <taxon>Archelosauria</taxon>
        <taxon>Archosauria</taxon>
        <taxon>Dinosauria</taxon>
        <taxon>Saurischia</taxon>
        <taxon>Theropoda</taxon>
        <taxon>Coelurosauria</taxon>
        <taxon>Aves</taxon>
        <taxon>Neognathae</taxon>
        <taxon>Galloanserae</taxon>
        <taxon>Galliformes</taxon>
        <taxon>Phasianidae</taxon>
        <taxon>Perdicinae</taxon>
        <taxon>Coturnix</taxon>
    </lineage>
</organism>
<dbReference type="GeneTree" id="ENSGT00390000010494"/>
<dbReference type="RefSeq" id="XP_015717426.1">
    <property type="nucleotide sequence ID" value="XM_015861940.2"/>
</dbReference>
<feature type="signal peptide" evidence="9">
    <location>
        <begin position="1"/>
        <end position="20"/>
    </location>
</feature>
<dbReference type="KEGG" id="cjo:107313576"/>
<accession>A0A8C2SV17</accession>
<proteinExistence type="inferred from homology"/>
<dbReference type="GO" id="GO:0045954">
    <property type="term" value="P:positive regulation of natural killer cell mediated cytotoxicity"/>
    <property type="evidence" value="ECO:0007669"/>
    <property type="project" value="Ensembl"/>
</dbReference>
<feature type="chain" id="PRO_5034359091" description="Interleukin" evidence="9">
    <location>
        <begin position="21"/>
        <end position="150"/>
    </location>
</feature>
<keyword evidence="6" id="KW-1015">Disulfide bond</keyword>
<keyword evidence="3 8" id="KW-0202">Cytokine</keyword>
<dbReference type="InterPro" id="IPR009079">
    <property type="entry name" value="4_helix_cytokine-like_core"/>
</dbReference>
<dbReference type="Ensembl" id="ENSCJPT00005005484.1">
    <property type="protein sequence ID" value="ENSCJPP00005003036.1"/>
    <property type="gene ID" value="ENSCJPG00005003279.1"/>
</dbReference>
<protein>
    <recommendedName>
        <fullName evidence="8">Interleukin</fullName>
    </recommendedName>
</protein>
<keyword evidence="4" id="KW-0964">Secreted</keyword>
<dbReference type="GO" id="GO:0005615">
    <property type="term" value="C:extracellular space"/>
    <property type="evidence" value="ECO:0007669"/>
    <property type="project" value="UniProtKB-KW"/>
</dbReference>
<dbReference type="GO" id="GO:0032740">
    <property type="term" value="P:positive regulation of interleukin-17 production"/>
    <property type="evidence" value="ECO:0007669"/>
    <property type="project" value="Ensembl"/>
</dbReference>
<dbReference type="AlphaFoldDB" id="A0A8C2SV17"/>
<evidence type="ECO:0000256" key="2">
    <source>
        <dbReference type="ARBA" id="ARBA00006050"/>
    </source>
</evidence>
<evidence type="ECO:0000256" key="5">
    <source>
        <dbReference type="ARBA" id="ARBA00022729"/>
    </source>
</evidence>
<dbReference type="GO" id="GO:0098586">
    <property type="term" value="P:cellular response to virus"/>
    <property type="evidence" value="ECO:0007669"/>
    <property type="project" value="Ensembl"/>
</dbReference>
<dbReference type="PANTHER" id="PTHR14356">
    <property type="entry name" value="INTERLEUKIN-15-RELATED"/>
    <property type="match status" value="1"/>
</dbReference>
<evidence type="ECO:0000313" key="11">
    <source>
        <dbReference type="Proteomes" id="UP000694412"/>
    </source>
</evidence>
<keyword evidence="5 9" id="KW-0732">Signal</keyword>
<reference evidence="10" key="3">
    <citation type="submission" date="2025-09" db="UniProtKB">
        <authorList>
            <consortium name="Ensembl"/>
        </authorList>
    </citation>
    <scope>IDENTIFICATION</scope>
</reference>
<dbReference type="GO" id="GO:0032733">
    <property type="term" value="P:positive regulation of interleukin-10 production"/>
    <property type="evidence" value="ECO:0007669"/>
    <property type="project" value="Ensembl"/>
</dbReference>
<dbReference type="GO" id="GO:0032729">
    <property type="term" value="P:positive regulation of type II interferon production"/>
    <property type="evidence" value="ECO:0007669"/>
    <property type="project" value="Ensembl"/>
</dbReference>
<dbReference type="GO" id="GO:0030890">
    <property type="term" value="P:positive regulation of B cell proliferation"/>
    <property type="evidence" value="ECO:0007669"/>
    <property type="project" value="Ensembl"/>
</dbReference>
<dbReference type="GO" id="GO:0001779">
    <property type="term" value="P:natural killer cell differentiation"/>
    <property type="evidence" value="ECO:0007669"/>
    <property type="project" value="Ensembl"/>
</dbReference>
<dbReference type="OrthoDB" id="9426569at2759"/>
<evidence type="ECO:0000256" key="6">
    <source>
        <dbReference type="ARBA" id="ARBA00023157"/>
    </source>
</evidence>
<comment type="similarity">
    <text evidence="2 8">Belongs to the IL-15/IL-21 family.</text>
</comment>
<dbReference type="GO" id="GO:0061470">
    <property type="term" value="P:T follicular helper cell differentiation"/>
    <property type="evidence" value="ECO:0007669"/>
    <property type="project" value="Ensembl"/>
</dbReference>
<dbReference type="CTD" id="59067"/>
<reference evidence="10" key="2">
    <citation type="submission" date="2025-08" db="UniProtKB">
        <authorList>
            <consortium name="Ensembl"/>
        </authorList>
    </citation>
    <scope>IDENTIFICATION</scope>
</reference>
<dbReference type="InterPro" id="IPR003443">
    <property type="entry name" value="IL-15/IL-21_fam"/>
</dbReference>
<evidence type="ECO:0000256" key="1">
    <source>
        <dbReference type="ARBA" id="ARBA00004613"/>
    </source>
</evidence>
<dbReference type="GO" id="GO:0042102">
    <property type="term" value="P:positive regulation of T cell proliferation"/>
    <property type="evidence" value="ECO:0007669"/>
    <property type="project" value="Ensembl"/>
</dbReference>
<keyword evidence="11" id="KW-1185">Reference proteome</keyword>
<name>A0A8C2SV17_COTJA</name>
<dbReference type="GeneID" id="107313576"/>
<sequence length="150" mass="17255">MERMIVFCMLFFCSSMVLTAAPPKATKYKQLAKTIDQLKDVVKDKDVELLHTPENPVDGCLHTAVTCFQNGILKLQPKNSHVNATFNKTVKILRRPIFPDSGEQCESSCESYERKKPQEFLNSFSKLMQKVIDHIWIFPSGFGHFVHKHR</sequence>
<dbReference type="SUPFAM" id="SSF47266">
    <property type="entry name" value="4-helical cytokines"/>
    <property type="match status" value="1"/>
</dbReference>
<dbReference type="PANTHER" id="PTHR14356:SF2">
    <property type="entry name" value="INTERLEUKIN-21"/>
    <property type="match status" value="1"/>
</dbReference>
<comment type="function">
    <text evidence="7">Cytokine with immunoregulatory activity. May promote the transition between innate and adaptive immunity. Induces the production of IgG(1) and IgG(3) in B-cells. Implicated in the generation and maintenance of T follicular helper (Tfh) cells and the formation of germinal-centers. Together with IL6, control the early generation of Tfh cells and are critical for an effective antibody response to acute viral infection. May play a role in proliferation and maturation of natural killer (NK) cells in synergy with IL15. May regulate proliferation of mature B- and T-cells in response to activating stimuli. In synergy with IL15 and IL18 stimulates interferon gamma production in T-cells and NK cells. During T-cell mediated immune response may inhibit dendritic cells (DC) activation and maturation.</text>
</comment>
<evidence type="ECO:0000256" key="9">
    <source>
        <dbReference type="SAM" id="SignalP"/>
    </source>
</evidence>
<evidence type="ECO:0000256" key="8">
    <source>
        <dbReference type="RuleBase" id="RU003453"/>
    </source>
</evidence>
<evidence type="ECO:0000313" key="10">
    <source>
        <dbReference type="Ensembl" id="ENSCJPP00005003036.1"/>
    </source>
</evidence>
<dbReference type="GO" id="GO:0005125">
    <property type="term" value="F:cytokine activity"/>
    <property type="evidence" value="ECO:0007669"/>
    <property type="project" value="UniProtKB-KW"/>
</dbReference>